<proteinExistence type="predicted"/>
<dbReference type="PANTHER" id="PTHR36113:SF3">
    <property type="entry name" value="SLL5075 PROTEIN"/>
    <property type="match status" value="1"/>
</dbReference>
<dbReference type="Proteomes" id="UP000228535">
    <property type="component" value="Unassembled WGS sequence"/>
</dbReference>
<reference evidence="2 3" key="1">
    <citation type="submission" date="2017-11" db="EMBL/GenBank/DDBJ databases">
        <title>Genomic Encyclopedia of Archaeal and Bacterial Type Strains, Phase II (KMG-II): From Individual Species to Whole Genera.</title>
        <authorList>
            <person name="Goeker M."/>
        </authorList>
    </citation>
    <scope>NUCLEOTIDE SEQUENCE [LARGE SCALE GENOMIC DNA]</scope>
    <source>
        <strain evidence="2 3">DSM 11115</strain>
    </source>
</reference>
<dbReference type="InterPro" id="IPR037523">
    <property type="entry name" value="VOC_core"/>
</dbReference>
<organism evidence="2 3">
    <name type="scientific">Hymenobacter chitinivorans DSM 11115</name>
    <dbReference type="NCBI Taxonomy" id="1121954"/>
    <lineage>
        <taxon>Bacteria</taxon>
        <taxon>Pseudomonadati</taxon>
        <taxon>Bacteroidota</taxon>
        <taxon>Cytophagia</taxon>
        <taxon>Cytophagales</taxon>
        <taxon>Hymenobacteraceae</taxon>
        <taxon>Hymenobacter</taxon>
    </lineage>
</organism>
<dbReference type="CDD" id="cd06587">
    <property type="entry name" value="VOC"/>
    <property type="match status" value="1"/>
</dbReference>
<dbReference type="Pfam" id="PF00903">
    <property type="entry name" value="Glyoxalase"/>
    <property type="match status" value="1"/>
</dbReference>
<dbReference type="PANTHER" id="PTHR36113">
    <property type="entry name" value="LYASE, PUTATIVE-RELATED-RELATED"/>
    <property type="match status" value="1"/>
</dbReference>
<gene>
    <name evidence="2" type="ORF">CLV45_3828</name>
</gene>
<evidence type="ECO:0000313" key="3">
    <source>
        <dbReference type="Proteomes" id="UP000228535"/>
    </source>
</evidence>
<dbReference type="PROSITE" id="PS51819">
    <property type="entry name" value="VOC"/>
    <property type="match status" value="1"/>
</dbReference>
<dbReference type="Gene3D" id="3.10.180.10">
    <property type="entry name" value="2,3-Dihydroxybiphenyl 1,2-Dioxygenase, domain 1"/>
    <property type="match status" value="1"/>
</dbReference>
<keyword evidence="2" id="KW-0456">Lyase</keyword>
<dbReference type="SUPFAM" id="SSF54593">
    <property type="entry name" value="Glyoxalase/Bleomycin resistance protein/Dihydroxybiphenyl dioxygenase"/>
    <property type="match status" value="1"/>
</dbReference>
<accession>A0A2M9B5F1</accession>
<protein>
    <submittedName>
        <fullName evidence="2">Catechol 2,3-dioxygenase-like lactoylglutathione lyase family enzyme</fullName>
    </submittedName>
</protein>
<dbReference type="RefSeq" id="WP_100338065.1">
    <property type="nucleotide sequence ID" value="NZ_PGFA01000003.1"/>
</dbReference>
<keyword evidence="2" id="KW-0223">Dioxygenase</keyword>
<comment type="caution">
    <text evidence="2">The sequence shown here is derived from an EMBL/GenBank/DDBJ whole genome shotgun (WGS) entry which is preliminary data.</text>
</comment>
<evidence type="ECO:0000313" key="2">
    <source>
        <dbReference type="EMBL" id="PJJ53170.1"/>
    </source>
</evidence>
<dbReference type="GO" id="GO:0051213">
    <property type="term" value="F:dioxygenase activity"/>
    <property type="evidence" value="ECO:0007669"/>
    <property type="project" value="UniProtKB-KW"/>
</dbReference>
<sequence length="120" mass="13575">MQLNHLNLPVPDVARARQFFEESFGFTCTDVKGDNALVVLRGQDDFLLVLMPLPEAQPTYPKAFHIGFMCATPQEVERKYQQLQAAAVPVEQPPRNLRDTYTFYFQALDFLLVEVSAPAA</sequence>
<dbReference type="InterPro" id="IPR051332">
    <property type="entry name" value="Fosfomycin_Res_Enzymes"/>
</dbReference>
<dbReference type="AlphaFoldDB" id="A0A2M9B5F1"/>
<keyword evidence="2" id="KW-0560">Oxidoreductase</keyword>
<feature type="domain" description="VOC" evidence="1">
    <location>
        <begin position="2"/>
        <end position="118"/>
    </location>
</feature>
<name>A0A2M9B5F1_9BACT</name>
<dbReference type="OrthoDB" id="1270449at2"/>
<dbReference type="GO" id="GO:0016829">
    <property type="term" value="F:lyase activity"/>
    <property type="evidence" value="ECO:0007669"/>
    <property type="project" value="UniProtKB-KW"/>
</dbReference>
<dbReference type="InterPro" id="IPR004360">
    <property type="entry name" value="Glyas_Fos-R_dOase_dom"/>
</dbReference>
<dbReference type="InterPro" id="IPR029068">
    <property type="entry name" value="Glyas_Bleomycin-R_OHBP_Dase"/>
</dbReference>
<keyword evidence="3" id="KW-1185">Reference proteome</keyword>
<evidence type="ECO:0000259" key="1">
    <source>
        <dbReference type="PROSITE" id="PS51819"/>
    </source>
</evidence>
<dbReference type="EMBL" id="PGFA01000003">
    <property type="protein sequence ID" value="PJJ53170.1"/>
    <property type="molecule type" value="Genomic_DNA"/>
</dbReference>